<dbReference type="EMBL" id="CP036525">
    <property type="protein sequence ID" value="QDT03931.1"/>
    <property type="molecule type" value="Genomic_DNA"/>
</dbReference>
<feature type="transmembrane region" description="Helical" evidence="2">
    <location>
        <begin position="33"/>
        <end position="50"/>
    </location>
</feature>
<evidence type="ECO:0000256" key="1">
    <source>
        <dbReference type="SAM" id="MobiDB-lite"/>
    </source>
</evidence>
<gene>
    <name evidence="3" type="ORF">K227x_23170</name>
</gene>
<reference evidence="3 4" key="1">
    <citation type="submission" date="2019-02" db="EMBL/GenBank/DDBJ databases">
        <title>Deep-cultivation of Planctomycetes and their phenomic and genomic characterization uncovers novel biology.</title>
        <authorList>
            <person name="Wiegand S."/>
            <person name="Jogler M."/>
            <person name="Boedeker C."/>
            <person name="Pinto D."/>
            <person name="Vollmers J."/>
            <person name="Rivas-Marin E."/>
            <person name="Kohn T."/>
            <person name="Peeters S.H."/>
            <person name="Heuer A."/>
            <person name="Rast P."/>
            <person name="Oberbeckmann S."/>
            <person name="Bunk B."/>
            <person name="Jeske O."/>
            <person name="Meyerdierks A."/>
            <person name="Storesund J.E."/>
            <person name="Kallscheuer N."/>
            <person name="Luecker S."/>
            <person name="Lage O.M."/>
            <person name="Pohl T."/>
            <person name="Merkel B.J."/>
            <person name="Hornburger P."/>
            <person name="Mueller R.-W."/>
            <person name="Bruemmer F."/>
            <person name="Labrenz M."/>
            <person name="Spormann A.M."/>
            <person name="Op den Camp H."/>
            <person name="Overmann J."/>
            <person name="Amann R."/>
            <person name="Jetten M.S.M."/>
            <person name="Mascher T."/>
            <person name="Medema M.H."/>
            <person name="Devos D.P."/>
            <person name="Kaster A.-K."/>
            <person name="Ovreas L."/>
            <person name="Rohde M."/>
            <person name="Galperin M.Y."/>
            <person name="Jogler C."/>
        </authorList>
    </citation>
    <scope>NUCLEOTIDE SEQUENCE [LARGE SCALE GENOMIC DNA]</scope>
    <source>
        <strain evidence="3 4">K22_7</strain>
    </source>
</reference>
<evidence type="ECO:0000256" key="2">
    <source>
        <dbReference type="SAM" id="Phobius"/>
    </source>
</evidence>
<keyword evidence="2" id="KW-1133">Transmembrane helix</keyword>
<accession>A0A517N9X4</accession>
<proteinExistence type="predicted"/>
<feature type="region of interest" description="Disordered" evidence="1">
    <location>
        <begin position="143"/>
        <end position="167"/>
    </location>
</feature>
<feature type="transmembrane region" description="Helical" evidence="2">
    <location>
        <begin position="104"/>
        <end position="131"/>
    </location>
</feature>
<keyword evidence="2" id="KW-0472">Membrane</keyword>
<feature type="transmembrane region" description="Helical" evidence="2">
    <location>
        <begin position="62"/>
        <end position="84"/>
    </location>
</feature>
<keyword evidence="4" id="KW-1185">Reference proteome</keyword>
<evidence type="ECO:0000313" key="4">
    <source>
        <dbReference type="Proteomes" id="UP000318538"/>
    </source>
</evidence>
<dbReference type="AlphaFoldDB" id="A0A517N9X4"/>
<dbReference type="KEGG" id="rlc:K227x_23170"/>
<sequence length="167" mass="18567">MKPLSIRDLFAVTLLVAVHIAACKFAVAFRHSALTSIVILMPTAITIWTQRRISCSFTAGSFLHYCVTVVWAFFFGLTYSFFYIRAPRDFFEKDSVGMEYPITYGMFSVEIWAVLGIVTSLLYGCVGYAVVTWFQRGGDVELTPESNTKSDEPNVGPETSKDSLGDG</sequence>
<dbReference type="Proteomes" id="UP000318538">
    <property type="component" value="Chromosome"/>
</dbReference>
<name>A0A517N9X4_9BACT</name>
<organism evidence="3 4">
    <name type="scientific">Rubripirellula lacrimiformis</name>
    <dbReference type="NCBI Taxonomy" id="1930273"/>
    <lineage>
        <taxon>Bacteria</taxon>
        <taxon>Pseudomonadati</taxon>
        <taxon>Planctomycetota</taxon>
        <taxon>Planctomycetia</taxon>
        <taxon>Pirellulales</taxon>
        <taxon>Pirellulaceae</taxon>
        <taxon>Rubripirellula</taxon>
    </lineage>
</organism>
<keyword evidence="2" id="KW-0812">Transmembrane</keyword>
<protein>
    <submittedName>
        <fullName evidence="3">Uncharacterized protein</fullName>
    </submittedName>
</protein>
<evidence type="ECO:0000313" key="3">
    <source>
        <dbReference type="EMBL" id="QDT03931.1"/>
    </source>
</evidence>